<sequence>MNDPSRIRTSQATTSPPPVPEQAVVLAPPVQGPPPKSMNRLMTEGLRTIFKEKRLSTNGVIDRYLEIMSCLKYHDFQIFTMPRGPYIPNWFREFYASYGTLIPQRKKQAATFKPVDYVVVRNAYACKAMPDLTSLPGIDHQAGQTCSALAEASLPTPALGPLGTLTSTATASDTPGSSTVALTPRPAADVSQTHITQASLLRIGQLSYSTDHQAARLEASIRGMIQTVLDNVISPLSYSIDALAARVVDCERGQGATKEVMALKATIALLREDVEQLKSTDMSMVFGTVEIPNVP</sequence>
<reference evidence="2" key="2">
    <citation type="submission" date="2015-06" db="UniProtKB">
        <authorList>
            <consortium name="EnsemblPlants"/>
        </authorList>
    </citation>
    <scope>IDENTIFICATION</scope>
    <source>
        <strain evidence="2">DM1-3 516 R44</strain>
    </source>
</reference>
<proteinExistence type="predicted"/>
<protein>
    <submittedName>
        <fullName evidence="2">Polyprotein protein</fullName>
    </submittedName>
</protein>
<dbReference type="Proteomes" id="UP000011115">
    <property type="component" value="Unassembled WGS sequence"/>
</dbReference>
<evidence type="ECO:0000313" key="3">
    <source>
        <dbReference type="Proteomes" id="UP000011115"/>
    </source>
</evidence>
<dbReference type="PANTHER" id="PTHR33180">
    <property type="entry name" value="PHOTOSYSTEM II CP43 REACTION CENTER PROTEIN"/>
    <property type="match status" value="1"/>
</dbReference>
<reference evidence="3" key="1">
    <citation type="journal article" date="2011" name="Nature">
        <title>Genome sequence and analysis of the tuber crop potato.</title>
        <authorList>
            <consortium name="The Potato Genome Sequencing Consortium"/>
        </authorList>
    </citation>
    <scope>NUCLEOTIDE SEQUENCE [LARGE SCALE GENOMIC DNA]</scope>
    <source>
        <strain evidence="3">cv. DM1-3 516 R44</strain>
    </source>
</reference>
<accession>M1DQ02</accession>
<dbReference type="PaxDb" id="4113-PGSC0003DMT400092535"/>
<organism evidence="2 3">
    <name type="scientific">Solanum tuberosum</name>
    <name type="common">Potato</name>
    <dbReference type="NCBI Taxonomy" id="4113"/>
    <lineage>
        <taxon>Eukaryota</taxon>
        <taxon>Viridiplantae</taxon>
        <taxon>Streptophyta</taxon>
        <taxon>Embryophyta</taxon>
        <taxon>Tracheophyta</taxon>
        <taxon>Spermatophyta</taxon>
        <taxon>Magnoliopsida</taxon>
        <taxon>eudicotyledons</taxon>
        <taxon>Gunneridae</taxon>
        <taxon>Pentapetalae</taxon>
        <taxon>asterids</taxon>
        <taxon>lamiids</taxon>
        <taxon>Solanales</taxon>
        <taxon>Solanaceae</taxon>
        <taxon>Solanoideae</taxon>
        <taxon>Solaneae</taxon>
        <taxon>Solanum</taxon>
    </lineage>
</organism>
<dbReference type="AlphaFoldDB" id="M1DQ02"/>
<evidence type="ECO:0000256" key="1">
    <source>
        <dbReference type="SAM" id="MobiDB-lite"/>
    </source>
</evidence>
<dbReference type="GO" id="GO:0009579">
    <property type="term" value="C:thylakoid"/>
    <property type="evidence" value="ECO:0000318"/>
    <property type="project" value="GO_Central"/>
</dbReference>
<dbReference type="PANTHER" id="PTHR33180:SF31">
    <property type="entry name" value="POLYPROTEIN PROTEIN"/>
    <property type="match status" value="1"/>
</dbReference>
<dbReference type="InParanoid" id="M1DQ02"/>
<dbReference type="Gramene" id="PGSC0003DMT400092535">
    <property type="protein sequence ID" value="PGSC0003DMT400092535"/>
    <property type="gene ID" value="PGSC0003DMG400042106"/>
</dbReference>
<keyword evidence="3" id="KW-1185">Reference proteome</keyword>
<name>M1DQ02_SOLTU</name>
<dbReference type="GO" id="GO:0009523">
    <property type="term" value="C:photosystem II"/>
    <property type="evidence" value="ECO:0000318"/>
    <property type="project" value="GO_Central"/>
</dbReference>
<feature type="region of interest" description="Disordered" evidence="1">
    <location>
        <begin position="1"/>
        <end position="21"/>
    </location>
</feature>
<dbReference type="HOGENOM" id="CLU_029307_12_2_1"/>
<dbReference type="EnsemblPlants" id="PGSC0003DMT400092535">
    <property type="protein sequence ID" value="PGSC0003DMT400092535"/>
    <property type="gene ID" value="PGSC0003DMG400042106"/>
</dbReference>
<evidence type="ECO:0000313" key="2">
    <source>
        <dbReference type="EnsemblPlants" id="PGSC0003DMT400092535"/>
    </source>
</evidence>